<proteinExistence type="inferred from homology"/>
<dbReference type="PANTHER" id="PTHR43493">
    <property type="entry name" value="DNA GYRASE/TOPOISOMERASE SUBUNIT A"/>
    <property type="match status" value="1"/>
</dbReference>
<dbReference type="Pfam" id="PF03989">
    <property type="entry name" value="DNA_gyraseA_C"/>
    <property type="match status" value="6"/>
</dbReference>
<dbReference type="NCBIfam" id="NF004044">
    <property type="entry name" value="PRK05561.1"/>
    <property type="match status" value="1"/>
</dbReference>
<keyword evidence="6 9" id="KW-0238">DNA-binding</keyword>
<evidence type="ECO:0000256" key="4">
    <source>
        <dbReference type="ARBA" id="ARBA00022840"/>
    </source>
</evidence>
<comment type="similarity">
    <text evidence="2 9">Belongs to the type II topoisomerase GyrA/ParC subunit family.</text>
</comment>
<evidence type="ECO:0000313" key="14">
    <source>
        <dbReference type="Proteomes" id="UP000176504"/>
    </source>
</evidence>
<sequence length="830" mass="92314">MQSAYLDYAMSVIVARALPDANDGLKPVQRRIIYAMYDQGMTPGAKYQKCASVVGEVMKKYHPHGDVSIYDALARMAQNFSLRYPLVDGQGNFGSIDGDPPAAMRYTEARLAPISAKLYEDIDKNTVHFDLNYSGDYEEPRVLPAVLPNLLLNGASGIAVGMATSIPPHNLGEIIDGLTYLIEKAEEIGLAPKKDALEQVLTPAFSSQATVEELVKFIKGPDFPTGGIIYDQSETVKMYSSGKGKIIIRGKTSIEEDKGGKFKIVVTELPYQVNKALLQEKIALLVKDKKIEGISDIRDESDRRGLRVVVELKREARPQQVLNLLFKHTELQTAFNANVVALVHGEPKVLTLKMLLEEFIKHRQIVVLRRTQHLLNKAREREHILLGLKIALDHLDEVIKLIRGSKDADEAKIGLIKTFNFTEIQAQAILDMQLRRLAALERKKIEDELKEVQATIKNLEGLLVSPKRLIETVTNELLQLKEKYADERRTKVIKGKIGEFSEEDLITNEQVIVSLTATGYIKRLNVDTYRRQSRGGKGVTGQALKEEDEVSEIKVCSSLDYALFFTNKGKVYKLKVWEIPESSRTSKGTAIVNLINIEQSERIEEFITVEKTIFENRRGYIFLGTRKGNVKKTELSEFENIRQSGILAIKLEKDDSLAWGKLSSGSDQVLIVTDGGQSIRFKGTDVRPMGRQAAGVIGIKLSPNDYVIGMDIINKDNENLSLLIVTEKGYGKKTGIKEYKVQKRGGSGILTYSVTAKTGKVSATKIIDGSMKNDLLIVSNEGKVIRLPERQVPKLGRATLGVRLINLSGNDTVSALAYLAEDLEDSQNGK</sequence>
<evidence type="ECO:0000256" key="3">
    <source>
        <dbReference type="ARBA" id="ARBA00022741"/>
    </source>
</evidence>
<dbReference type="FunFam" id="1.10.268.10:FF:000001">
    <property type="entry name" value="DNA gyrase subunit A"/>
    <property type="match status" value="1"/>
</dbReference>
<comment type="caution">
    <text evidence="13">The sequence shown here is derived from an EMBL/GenBank/DDBJ whole genome shotgun (WGS) entry which is preliminary data.</text>
</comment>
<gene>
    <name evidence="9" type="primary">gyrA</name>
    <name evidence="13" type="ORF">A3A78_00500</name>
</gene>
<dbReference type="GO" id="GO:0005694">
    <property type="term" value="C:chromosome"/>
    <property type="evidence" value="ECO:0007669"/>
    <property type="project" value="InterPro"/>
</dbReference>
<dbReference type="GO" id="GO:0034335">
    <property type="term" value="F:DNA negative supercoiling activity"/>
    <property type="evidence" value="ECO:0007669"/>
    <property type="project" value="UniProtKB-ARBA"/>
</dbReference>
<dbReference type="Gene3D" id="3.30.1360.40">
    <property type="match status" value="1"/>
</dbReference>
<comment type="miscellaneous">
    <text evidence="9">Few gyrases are as efficient as E.coli at forming negative supercoils. Not all organisms have 2 type II topoisomerases; in organisms with a single type II topoisomerase this enzyme also has to decatenate newly replicated chromosomes.</text>
</comment>
<dbReference type="InterPro" id="IPR013757">
    <property type="entry name" value="Topo_IIA_A_a_sf"/>
</dbReference>
<dbReference type="PROSITE" id="PS52040">
    <property type="entry name" value="TOPO_IIA"/>
    <property type="match status" value="1"/>
</dbReference>
<evidence type="ECO:0000256" key="5">
    <source>
        <dbReference type="ARBA" id="ARBA00023029"/>
    </source>
</evidence>
<evidence type="ECO:0000256" key="1">
    <source>
        <dbReference type="ARBA" id="ARBA00000185"/>
    </source>
</evidence>
<organism evidence="13 14">
    <name type="scientific">candidate division WWE3 bacterium RIFCSPLOWO2_01_FULL_41_18</name>
    <dbReference type="NCBI Taxonomy" id="1802625"/>
    <lineage>
        <taxon>Bacteria</taxon>
        <taxon>Katanobacteria</taxon>
    </lineage>
</organism>
<dbReference type="Gene3D" id="1.10.268.10">
    <property type="entry name" value="Topoisomerase, domain 3"/>
    <property type="match status" value="1"/>
</dbReference>
<dbReference type="AlphaFoldDB" id="A0A1F4VEB0"/>
<comment type="caution">
    <text evidence="9">Lacks conserved residue(s) required for the propagation of feature annotation.</text>
</comment>
<comment type="subunit">
    <text evidence="9">Heterotetramer, composed of two GyrA and two GyrB chains. In the heterotetramer, GyrA contains the active site tyrosine that forms a transient covalent intermediate with DNA, while GyrB binds cofactors and catalyzes ATP hydrolysis.</text>
</comment>
<dbReference type="FunFam" id="3.30.1360.40:FF:000002">
    <property type="entry name" value="DNA gyrase subunit A"/>
    <property type="match status" value="1"/>
</dbReference>
<evidence type="ECO:0000259" key="12">
    <source>
        <dbReference type="PROSITE" id="PS52040"/>
    </source>
</evidence>
<comment type="function">
    <text evidence="9">A type II topoisomerase that negatively supercoils closed circular double-stranded (ds) DNA in an ATP-dependent manner to modulate DNA topology and maintain chromosomes in an underwound state. Negative supercoiling favors strand separation, and DNA replication, transcription, recombination and repair, all of which involve strand separation. Also able to catalyze the interconversion of other topological isomers of dsDNA rings, including catenanes and knotted rings. Type II topoisomerases break and join 2 DNA strands simultaneously in an ATP-dependent manner.</text>
</comment>
<evidence type="ECO:0000256" key="10">
    <source>
        <dbReference type="PROSITE-ProRule" id="PRU01384"/>
    </source>
</evidence>
<evidence type="ECO:0000256" key="6">
    <source>
        <dbReference type="ARBA" id="ARBA00023125"/>
    </source>
</evidence>
<evidence type="ECO:0000313" key="13">
    <source>
        <dbReference type="EMBL" id="OGC55586.1"/>
    </source>
</evidence>
<feature type="domain" description="Topo IIA-type catalytic" evidence="12">
    <location>
        <begin position="18"/>
        <end position="505"/>
    </location>
</feature>
<dbReference type="InterPro" id="IPR035516">
    <property type="entry name" value="Gyrase/topoIV_suA_C"/>
</dbReference>
<dbReference type="Gene3D" id="3.90.199.10">
    <property type="entry name" value="Topoisomerase II, domain 5"/>
    <property type="match status" value="1"/>
</dbReference>
<dbReference type="Gene3D" id="2.120.10.90">
    <property type="entry name" value="DNA gyrase/topoisomerase IV, subunit A, C-terminal"/>
    <property type="match status" value="1"/>
</dbReference>
<keyword evidence="3 9" id="KW-0547">Nucleotide-binding</keyword>
<dbReference type="GO" id="GO:0006261">
    <property type="term" value="P:DNA-templated DNA replication"/>
    <property type="evidence" value="ECO:0007669"/>
    <property type="project" value="UniProtKB-UniRule"/>
</dbReference>
<dbReference type="SUPFAM" id="SSF101904">
    <property type="entry name" value="GyrA/ParC C-terminal domain-like"/>
    <property type="match status" value="1"/>
</dbReference>
<dbReference type="GO" id="GO:0005737">
    <property type="term" value="C:cytoplasm"/>
    <property type="evidence" value="ECO:0007669"/>
    <property type="project" value="UniProtKB-SubCell"/>
</dbReference>
<dbReference type="InterPro" id="IPR013758">
    <property type="entry name" value="Topo_IIA_A/C_ab"/>
</dbReference>
<dbReference type="Pfam" id="PF00521">
    <property type="entry name" value="DNA_topoisoIV"/>
    <property type="match status" value="1"/>
</dbReference>
<keyword evidence="5 9" id="KW-0799">Topoisomerase</keyword>
<comment type="subcellular location">
    <subcellularLocation>
        <location evidence="9">Cytoplasm</location>
    </subcellularLocation>
</comment>
<dbReference type="PANTHER" id="PTHR43493:SF5">
    <property type="entry name" value="DNA GYRASE SUBUNIT A, CHLOROPLASTIC_MITOCHONDRIAL"/>
    <property type="match status" value="1"/>
</dbReference>
<comment type="catalytic activity">
    <reaction evidence="1 9 10">
        <text>ATP-dependent breakage, passage and rejoining of double-stranded DNA.</text>
        <dbReference type="EC" id="5.6.2.2"/>
    </reaction>
</comment>
<dbReference type="GO" id="GO:0005524">
    <property type="term" value="F:ATP binding"/>
    <property type="evidence" value="ECO:0007669"/>
    <property type="project" value="UniProtKB-UniRule"/>
</dbReference>
<dbReference type="InterPro" id="IPR050220">
    <property type="entry name" value="Type_II_DNA_Topoisomerases"/>
</dbReference>
<evidence type="ECO:0000256" key="11">
    <source>
        <dbReference type="SAM" id="Coils"/>
    </source>
</evidence>
<reference evidence="13 14" key="1">
    <citation type="journal article" date="2016" name="Nat. Commun.">
        <title>Thousands of microbial genomes shed light on interconnected biogeochemical processes in an aquifer system.</title>
        <authorList>
            <person name="Anantharaman K."/>
            <person name="Brown C.T."/>
            <person name="Hug L.A."/>
            <person name="Sharon I."/>
            <person name="Castelle C.J."/>
            <person name="Probst A.J."/>
            <person name="Thomas B.C."/>
            <person name="Singh A."/>
            <person name="Wilkins M.J."/>
            <person name="Karaoz U."/>
            <person name="Brodie E.L."/>
            <person name="Williams K.H."/>
            <person name="Hubbard S.S."/>
            <person name="Banfield J.F."/>
        </authorList>
    </citation>
    <scope>NUCLEOTIDE SEQUENCE [LARGE SCALE GENOMIC DNA]</scope>
</reference>
<accession>A0A1F4VEB0</accession>
<dbReference type="EMBL" id="MEVI01000002">
    <property type="protein sequence ID" value="OGC55586.1"/>
    <property type="molecule type" value="Genomic_DNA"/>
</dbReference>
<evidence type="ECO:0000256" key="8">
    <source>
        <dbReference type="ARBA" id="ARBA00063644"/>
    </source>
</evidence>
<dbReference type="GO" id="GO:0006265">
    <property type="term" value="P:DNA topological change"/>
    <property type="evidence" value="ECO:0007669"/>
    <property type="project" value="UniProtKB-UniRule"/>
</dbReference>
<dbReference type="GO" id="GO:0003677">
    <property type="term" value="F:DNA binding"/>
    <property type="evidence" value="ECO:0007669"/>
    <property type="project" value="UniProtKB-UniRule"/>
</dbReference>
<dbReference type="HAMAP" id="MF_01897">
    <property type="entry name" value="GyrA"/>
    <property type="match status" value="1"/>
</dbReference>
<dbReference type="InterPro" id="IPR005743">
    <property type="entry name" value="GyrA"/>
</dbReference>
<dbReference type="EC" id="5.6.2.2" evidence="9"/>
<dbReference type="NCBIfam" id="NF004043">
    <property type="entry name" value="PRK05560.1"/>
    <property type="match status" value="1"/>
</dbReference>
<dbReference type="SUPFAM" id="SSF56719">
    <property type="entry name" value="Type II DNA topoisomerase"/>
    <property type="match status" value="1"/>
</dbReference>
<evidence type="ECO:0000256" key="7">
    <source>
        <dbReference type="ARBA" id="ARBA00023235"/>
    </source>
</evidence>
<evidence type="ECO:0000256" key="2">
    <source>
        <dbReference type="ARBA" id="ARBA00008263"/>
    </source>
</evidence>
<dbReference type="Proteomes" id="UP000176504">
    <property type="component" value="Unassembled WGS sequence"/>
</dbReference>
<dbReference type="GO" id="GO:0009330">
    <property type="term" value="C:DNA topoisomerase type II (double strand cut, ATP-hydrolyzing) complex"/>
    <property type="evidence" value="ECO:0007669"/>
    <property type="project" value="TreeGrafter"/>
</dbReference>
<dbReference type="SMART" id="SM00434">
    <property type="entry name" value="TOP4c"/>
    <property type="match status" value="1"/>
</dbReference>
<dbReference type="NCBIfam" id="TIGR01063">
    <property type="entry name" value="gyrA"/>
    <property type="match status" value="1"/>
</dbReference>
<dbReference type="InterPro" id="IPR006691">
    <property type="entry name" value="GyrA/parC_rep"/>
</dbReference>
<keyword evidence="7 9" id="KW-0413">Isomerase</keyword>
<protein>
    <recommendedName>
        <fullName evidence="9">DNA gyrase subunit A</fullName>
        <ecNumber evidence="9">5.6.2.2</ecNumber>
    </recommendedName>
</protein>
<keyword evidence="4 9" id="KW-0067">ATP-binding</keyword>
<dbReference type="InterPro" id="IPR002205">
    <property type="entry name" value="Topo_IIA_dom_A"/>
</dbReference>
<keyword evidence="9" id="KW-0963">Cytoplasm</keyword>
<evidence type="ECO:0000256" key="9">
    <source>
        <dbReference type="HAMAP-Rule" id="MF_01897"/>
    </source>
</evidence>
<keyword evidence="11" id="KW-0175">Coiled coil</keyword>
<feature type="active site" description="O-(5'-phospho-DNA)-tyrosine intermediate" evidence="9 10">
    <location>
        <position position="106"/>
    </location>
</feature>
<dbReference type="InterPro" id="IPR013760">
    <property type="entry name" value="Topo_IIA-like_dom_sf"/>
</dbReference>
<name>A0A1F4VEB0_UNCKA</name>
<dbReference type="FunFam" id="2.120.10.90:FF:000005">
    <property type="entry name" value="DNA topoisomerase 4 subunit A"/>
    <property type="match status" value="1"/>
</dbReference>
<dbReference type="CDD" id="cd00187">
    <property type="entry name" value="TOP4c"/>
    <property type="match status" value="1"/>
</dbReference>
<feature type="coiled-coil region" evidence="11">
    <location>
        <begin position="435"/>
        <end position="490"/>
    </location>
</feature>
<comment type="subunit">
    <text evidence="8">Heterotetramer composed of ParC and ParE.</text>
</comment>